<dbReference type="SFLD" id="SFLDS00029">
    <property type="entry name" value="Radical_SAM"/>
    <property type="match status" value="1"/>
</dbReference>
<feature type="domain" description="Radical SAM core" evidence="14">
    <location>
        <begin position="123"/>
        <end position="335"/>
    </location>
</feature>
<evidence type="ECO:0000313" key="16">
    <source>
        <dbReference type="Proteomes" id="UP001238163"/>
    </source>
</evidence>
<dbReference type="Pfam" id="PF12544">
    <property type="entry name" value="LAM_C"/>
    <property type="match status" value="1"/>
</dbReference>
<dbReference type="PROSITE" id="PS51918">
    <property type="entry name" value="RADICAL_SAM"/>
    <property type="match status" value="1"/>
</dbReference>
<dbReference type="PANTHER" id="PTHR30538">
    <property type="entry name" value="LYSINE 2,3-AMINOMUTASE-RELATED"/>
    <property type="match status" value="1"/>
</dbReference>
<dbReference type="SUPFAM" id="SSF102114">
    <property type="entry name" value="Radical SAM enzymes"/>
    <property type="match status" value="1"/>
</dbReference>
<evidence type="ECO:0000256" key="11">
    <source>
        <dbReference type="PIRSR" id="PIRSR004911-1"/>
    </source>
</evidence>
<keyword evidence="8" id="KW-0408">Iron</keyword>
<keyword evidence="6 11" id="KW-0479">Metal-binding</keyword>
<evidence type="ECO:0000313" key="15">
    <source>
        <dbReference type="EMBL" id="MDQ0290240.1"/>
    </source>
</evidence>
<dbReference type="Pfam" id="PF04055">
    <property type="entry name" value="Radical_SAM"/>
    <property type="match status" value="1"/>
</dbReference>
<evidence type="ECO:0000256" key="7">
    <source>
        <dbReference type="ARBA" id="ARBA00022898"/>
    </source>
</evidence>
<keyword evidence="7 12" id="KW-0663">Pyridoxal phosphate</keyword>
<dbReference type="PANTHER" id="PTHR30538:SF1">
    <property type="entry name" value="L-LYSINE 2,3-AMINOMUTASE"/>
    <property type="match status" value="1"/>
</dbReference>
<dbReference type="Gene3D" id="3.20.20.70">
    <property type="entry name" value="Aldolase class I"/>
    <property type="match status" value="1"/>
</dbReference>
<comment type="caution">
    <text evidence="15">The sequence shown here is derived from an EMBL/GenBank/DDBJ whole genome shotgun (WGS) entry which is preliminary data.</text>
</comment>
<dbReference type="EMBL" id="JAUSVL010000001">
    <property type="protein sequence ID" value="MDQ0290240.1"/>
    <property type="molecule type" value="Genomic_DNA"/>
</dbReference>
<dbReference type="NCBIfam" id="TIGR00238">
    <property type="entry name" value="KamA family radical SAM protein"/>
    <property type="match status" value="1"/>
</dbReference>
<evidence type="ECO:0000256" key="2">
    <source>
        <dbReference type="ARBA" id="ARBA00001966"/>
    </source>
</evidence>
<keyword evidence="5" id="KW-0949">S-adenosyl-L-methionine</keyword>
<feature type="region of interest" description="Disordered" evidence="13">
    <location>
        <begin position="87"/>
        <end position="116"/>
    </location>
</feature>
<comment type="cofactor">
    <cofactor evidence="2">
        <name>[4Fe-4S] cluster</name>
        <dbReference type="ChEBI" id="CHEBI:49883"/>
    </cofactor>
</comment>
<organism evidence="15 16">
    <name type="scientific">Oligosphaera ethanolica</name>
    <dbReference type="NCBI Taxonomy" id="760260"/>
    <lineage>
        <taxon>Bacteria</taxon>
        <taxon>Pseudomonadati</taxon>
        <taxon>Lentisphaerota</taxon>
        <taxon>Oligosphaeria</taxon>
        <taxon>Oligosphaerales</taxon>
        <taxon>Oligosphaeraceae</taxon>
        <taxon>Oligosphaera</taxon>
    </lineage>
</organism>
<dbReference type="GO" id="GO:0050066">
    <property type="term" value="F:L-lysine 2,3-aminomutase activity"/>
    <property type="evidence" value="ECO:0007669"/>
    <property type="project" value="UniProtKB-EC"/>
</dbReference>
<evidence type="ECO:0000256" key="4">
    <source>
        <dbReference type="ARBA" id="ARBA00022485"/>
    </source>
</evidence>
<proteinExistence type="inferred from homology"/>
<comment type="similarity">
    <text evidence="3">Belongs to the radical SAM superfamily. KamA family.</text>
</comment>
<dbReference type="GO" id="GO:0046872">
    <property type="term" value="F:metal ion binding"/>
    <property type="evidence" value="ECO:0007669"/>
    <property type="project" value="UniProtKB-KW"/>
</dbReference>
<gene>
    <name evidence="15" type="ORF">J3R75_002347</name>
</gene>
<dbReference type="InterPro" id="IPR025895">
    <property type="entry name" value="LAM_C_dom"/>
</dbReference>
<keyword evidence="10 15" id="KW-0413">Isomerase</keyword>
<evidence type="ECO:0000256" key="1">
    <source>
        <dbReference type="ARBA" id="ARBA00001933"/>
    </source>
</evidence>
<dbReference type="RefSeq" id="WP_307261652.1">
    <property type="nucleotide sequence ID" value="NZ_JAUSVL010000001.1"/>
</dbReference>
<dbReference type="SFLD" id="SFLDG01070">
    <property type="entry name" value="PLP-dependent"/>
    <property type="match status" value="1"/>
</dbReference>
<accession>A0AAE3VGY4</accession>
<reference evidence="15" key="1">
    <citation type="submission" date="2023-07" db="EMBL/GenBank/DDBJ databases">
        <title>Genomic Encyclopedia of Type Strains, Phase IV (KMG-IV): sequencing the most valuable type-strain genomes for metagenomic binning, comparative biology and taxonomic classification.</title>
        <authorList>
            <person name="Goeker M."/>
        </authorList>
    </citation>
    <scope>NUCLEOTIDE SEQUENCE</scope>
    <source>
        <strain evidence="15">DSM 24202</strain>
    </source>
</reference>
<evidence type="ECO:0000256" key="9">
    <source>
        <dbReference type="ARBA" id="ARBA00023014"/>
    </source>
</evidence>
<dbReference type="Gene3D" id="6.10.140.1170">
    <property type="match status" value="1"/>
</dbReference>
<comment type="cofactor">
    <cofactor evidence="1 12">
        <name>pyridoxal 5'-phosphate</name>
        <dbReference type="ChEBI" id="CHEBI:597326"/>
    </cofactor>
</comment>
<evidence type="ECO:0000256" key="13">
    <source>
        <dbReference type="SAM" id="MobiDB-lite"/>
    </source>
</evidence>
<feature type="compositionally biased region" description="Basic and acidic residues" evidence="13">
    <location>
        <begin position="95"/>
        <end position="109"/>
    </location>
</feature>
<feature type="binding site" evidence="11">
    <location>
        <position position="137"/>
    </location>
    <ligand>
        <name>[4Fe-4S] cluster</name>
        <dbReference type="ChEBI" id="CHEBI:49883"/>
        <note>4Fe-4S-S-AdoMet</note>
    </ligand>
</feature>
<dbReference type="PIRSF" id="PIRSF004911">
    <property type="entry name" value="DUF160"/>
    <property type="match status" value="1"/>
</dbReference>
<evidence type="ECO:0000256" key="8">
    <source>
        <dbReference type="ARBA" id="ARBA00023004"/>
    </source>
</evidence>
<protein>
    <submittedName>
        <fullName evidence="15">Lysine 2,3-aminomutase</fullName>
        <ecNumber evidence="15">5.4.3.2</ecNumber>
    </submittedName>
</protein>
<dbReference type="Proteomes" id="UP001238163">
    <property type="component" value="Unassembled WGS sequence"/>
</dbReference>
<evidence type="ECO:0000256" key="6">
    <source>
        <dbReference type="ARBA" id="ARBA00022723"/>
    </source>
</evidence>
<evidence type="ECO:0000256" key="5">
    <source>
        <dbReference type="ARBA" id="ARBA00022691"/>
    </source>
</evidence>
<evidence type="ECO:0000256" key="3">
    <source>
        <dbReference type="ARBA" id="ARBA00008703"/>
    </source>
</evidence>
<dbReference type="InterPro" id="IPR013785">
    <property type="entry name" value="Aldolase_TIM"/>
</dbReference>
<name>A0AAE3VGY4_9BACT</name>
<evidence type="ECO:0000259" key="14">
    <source>
        <dbReference type="PROSITE" id="PS51918"/>
    </source>
</evidence>
<feature type="binding site" evidence="11">
    <location>
        <position position="141"/>
    </location>
    <ligand>
        <name>[4Fe-4S] cluster</name>
        <dbReference type="ChEBI" id="CHEBI:49883"/>
        <note>4Fe-4S-S-AdoMet</note>
    </ligand>
</feature>
<dbReference type="InterPro" id="IPR058240">
    <property type="entry name" value="rSAM_sf"/>
</dbReference>
<dbReference type="EC" id="5.4.3.2" evidence="15"/>
<dbReference type="CDD" id="cd01335">
    <property type="entry name" value="Radical_SAM"/>
    <property type="match status" value="1"/>
</dbReference>
<feature type="modified residue" description="N6-(pyridoxal phosphate)lysine" evidence="12">
    <location>
        <position position="350"/>
    </location>
</feature>
<evidence type="ECO:0000256" key="12">
    <source>
        <dbReference type="PIRSR" id="PIRSR603739-50"/>
    </source>
</evidence>
<keyword evidence="16" id="KW-1185">Reference proteome</keyword>
<keyword evidence="9 11" id="KW-0411">Iron-sulfur</keyword>
<dbReference type="InterPro" id="IPR003739">
    <property type="entry name" value="Lys_aminomutase/Glu_NH3_mut"/>
</dbReference>
<feature type="binding site" evidence="11">
    <location>
        <position position="144"/>
    </location>
    <ligand>
        <name>[4Fe-4S] cluster</name>
        <dbReference type="ChEBI" id="CHEBI:49883"/>
        <note>4Fe-4S-S-AdoMet</note>
    </ligand>
</feature>
<evidence type="ECO:0000256" key="10">
    <source>
        <dbReference type="ARBA" id="ARBA00023235"/>
    </source>
</evidence>
<dbReference type="AlphaFoldDB" id="A0AAE3VGY4"/>
<dbReference type="InterPro" id="IPR007197">
    <property type="entry name" value="rSAM"/>
</dbReference>
<sequence>MSTHPPALPEYALMTHPSRLYSEVPATDWADWQWQLRHAVAAGADLAQQLGLSVHWQRSCAEALRRYPPMATPYYLSLAHSASPDDPILRQCLPHPDELHDAPDARPDPLAEEQSSPVPRLVHRYRDRALFLCCSSCAVRCRHCMRKRHWHDALPPPSAAELAAAVAYLREHREVREVLLSGGDPLTLSDDALGGILDAFAAVPQLEVLRIGTRVPVTLPQRITADLCAMLAQSPKTLWIATHFNHPWELSNEAATAADRLLKAGVPLVNQSVLLRGINDDAETLRLLFTGLLKIKIKPYYLFHGDPVAGTTHFRTGIRKGLEIMDQLRGNTSGLALPAFAIDLPDAGGKIRLEPDCAAGCDSEGAPLFRSYNGNIVPYPN</sequence>
<dbReference type="GO" id="GO:0051539">
    <property type="term" value="F:4 iron, 4 sulfur cluster binding"/>
    <property type="evidence" value="ECO:0007669"/>
    <property type="project" value="UniProtKB-KW"/>
</dbReference>
<keyword evidence="4 11" id="KW-0004">4Fe-4S</keyword>